<dbReference type="EMBL" id="JARXHW010000033">
    <property type="protein sequence ID" value="MDQ8208549.1"/>
    <property type="molecule type" value="Genomic_DNA"/>
</dbReference>
<protein>
    <recommendedName>
        <fullName evidence="3">Methyltransferase small domain-containing protein</fullName>
    </recommendedName>
</protein>
<comment type="caution">
    <text evidence="1">The sequence shown here is derived from an EMBL/GenBank/DDBJ whole genome shotgun (WGS) entry which is preliminary data.</text>
</comment>
<dbReference type="Gene3D" id="3.40.50.150">
    <property type="entry name" value="Vaccinia Virus protein VP39"/>
    <property type="match status" value="1"/>
</dbReference>
<sequence>MKRIVKNCILLIIFAMVRPRPVARFLIKLGLIAAPTHDLLRPRTQSSPQAATIQTDAQQNQEAIVEAGPCKGMRYPFRGSYGSIFEGKLYGTYESELSPVFERLFEQKKYTQLIDIGAAEGYYAIGLAQRHPSLDVVTFDISPKAREMQKQIAAHNAVSDRITIGQYCAPKTLTVLPLHQPTLLICDCEGYEGILFADRSTAEQLKESDLIVELHTSPGINIRQQIEQVFAATHSISFVSAQTPIEKYLSCKEQLPQDLSHENVYKILNEKRKRSFGWLVMEANQNA</sequence>
<name>A0ABU1AWL3_9BACT</name>
<dbReference type="RefSeq" id="WP_308951169.1">
    <property type="nucleotide sequence ID" value="NZ_JARXHW010000033.1"/>
</dbReference>
<proteinExistence type="predicted"/>
<evidence type="ECO:0008006" key="3">
    <source>
        <dbReference type="Google" id="ProtNLM"/>
    </source>
</evidence>
<evidence type="ECO:0000313" key="2">
    <source>
        <dbReference type="Proteomes" id="UP001225316"/>
    </source>
</evidence>
<dbReference type="Proteomes" id="UP001225316">
    <property type="component" value="Unassembled WGS sequence"/>
</dbReference>
<gene>
    <name evidence="1" type="ORF">QEH52_13575</name>
</gene>
<keyword evidence="2" id="KW-1185">Reference proteome</keyword>
<organism evidence="1 2">
    <name type="scientific">Thalassobacterium maritimum</name>
    <dbReference type="NCBI Taxonomy" id="3041265"/>
    <lineage>
        <taxon>Bacteria</taxon>
        <taxon>Pseudomonadati</taxon>
        <taxon>Verrucomicrobiota</taxon>
        <taxon>Opitutia</taxon>
        <taxon>Puniceicoccales</taxon>
        <taxon>Coraliomargaritaceae</taxon>
        <taxon>Thalassobacterium</taxon>
    </lineage>
</organism>
<accession>A0ABU1AWL3</accession>
<evidence type="ECO:0000313" key="1">
    <source>
        <dbReference type="EMBL" id="MDQ8208549.1"/>
    </source>
</evidence>
<dbReference type="CDD" id="cd02440">
    <property type="entry name" value="AdoMet_MTases"/>
    <property type="match status" value="1"/>
</dbReference>
<dbReference type="SUPFAM" id="SSF53335">
    <property type="entry name" value="S-adenosyl-L-methionine-dependent methyltransferases"/>
    <property type="match status" value="1"/>
</dbReference>
<reference evidence="1 2" key="1">
    <citation type="submission" date="2023-04" db="EMBL/GenBank/DDBJ databases">
        <title>A novel bacteria isolated from coastal sediment.</title>
        <authorList>
            <person name="Liu X.-J."/>
            <person name="Du Z.-J."/>
        </authorList>
    </citation>
    <scope>NUCLEOTIDE SEQUENCE [LARGE SCALE GENOMIC DNA]</scope>
    <source>
        <strain evidence="1 2">SDUM461003</strain>
    </source>
</reference>
<dbReference type="InterPro" id="IPR029063">
    <property type="entry name" value="SAM-dependent_MTases_sf"/>
</dbReference>